<feature type="region of interest" description="Disordered" evidence="1">
    <location>
        <begin position="32"/>
        <end position="115"/>
    </location>
</feature>
<feature type="signal peptide" evidence="2">
    <location>
        <begin position="1"/>
        <end position="18"/>
    </location>
</feature>
<reference evidence="3" key="2">
    <citation type="submission" date="2020-10" db="EMBL/GenBank/DDBJ databases">
        <authorList>
            <person name="Cooper E.A."/>
            <person name="Brenton Z.W."/>
            <person name="Flinn B.S."/>
            <person name="Jenkins J."/>
            <person name="Shu S."/>
            <person name="Flowers D."/>
            <person name="Luo F."/>
            <person name="Wang Y."/>
            <person name="Xia P."/>
            <person name="Barry K."/>
            <person name="Daum C."/>
            <person name="Lipzen A."/>
            <person name="Yoshinaga Y."/>
            <person name="Schmutz J."/>
            <person name="Saski C."/>
            <person name="Vermerris W."/>
            <person name="Kresovich S."/>
        </authorList>
    </citation>
    <scope>NUCLEOTIDE SEQUENCE</scope>
</reference>
<reference evidence="3" key="1">
    <citation type="journal article" date="2019" name="BMC Genomics">
        <title>A new reference genome for Sorghum bicolor reveals high levels of sequence similarity between sweet and grain genotypes: implications for the genetics of sugar metabolism.</title>
        <authorList>
            <person name="Cooper E.A."/>
            <person name="Brenton Z.W."/>
            <person name="Flinn B.S."/>
            <person name="Jenkins J."/>
            <person name="Shu S."/>
            <person name="Flowers D."/>
            <person name="Luo F."/>
            <person name="Wang Y."/>
            <person name="Xia P."/>
            <person name="Barry K."/>
            <person name="Daum C."/>
            <person name="Lipzen A."/>
            <person name="Yoshinaga Y."/>
            <person name="Schmutz J."/>
            <person name="Saski C."/>
            <person name="Vermerris W."/>
            <person name="Kresovich S."/>
        </authorList>
    </citation>
    <scope>NUCLEOTIDE SEQUENCE</scope>
</reference>
<evidence type="ECO:0000313" key="4">
    <source>
        <dbReference type="Proteomes" id="UP000807115"/>
    </source>
</evidence>
<protein>
    <submittedName>
        <fullName evidence="3">Uncharacterized protein</fullName>
    </submittedName>
</protein>
<evidence type="ECO:0000256" key="2">
    <source>
        <dbReference type="SAM" id="SignalP"/>
    </source>
</evidence>
<feature type="compositionally biased region" description="Basic and acidic residues" evidence="1">
    <location>
        <begin position="99"/>
        <end position="115"/>
    </location>
</feature>
<proteinExistence type="predicted"/>
<feature type="chain" id="PRO_5037679172" evidence="2">
    <location>
        <begin position="19"/>
        <end position="304"/>
    </location>
</feature>
<keyword evidence="2" id="KW-0732">Signal</keyword>
<dbReference type="EMBL" id="CM027689">
    <property type="protein sequence ID" value="KAG0514754.1"/>
    <property type="molecule type" value="Genomic_DNA"/>
</dbReference>
<dbReference type="Proteomes" id="UP000807115">
    <property type="component" value="Chromosome 10"/>
</dbReference>
<accession>A0A921Q3C8</accession>
<organism evidence="3 4">
    <name type="scientific">Sorghum bicolor</name>
    <name type="common">Sorghum</name>
    <name type="synonym">Sorghum vulgare</name>
    <dbReference type="NCBI Taxonomy" id="4558"/>
    <lineage>
        <taxon>Eukaryota</taxon>
        <taxon>Viridiplantae</taxon>
        <taxon>Streptophyta</taxon>
        <taxon>Embryophyta</taxon>
        <taxon>Tracheophyta</taxon>
        <taxon>Spermatophyta</taxon>
        <taxon>Magnoliopsida</taxon>
        <taxon>Liliopsida</taxon>
        <taxon>Poales</taxon>
        <taxon>Poaceae</taxon>
        <taxon>PACMAD clade</taxon>
        <taxon>Panicoideae</taxon>
        <taxon>Andropogonodae</taxon>
        <taxon>Andropogoneae</taxon>
        <taxon>Sorghinae</taxon>
        <taxon>Sorghum</taxon>
    </lineage>
</organism>
<gene>
    <name evidence="3" type="ORF">BDA96_10G220600</name>
</gene>
<sequence>MAAGVCVVPVLCIAAAQCSCRAPALHQVGAWGGAQLSCSPPPATRGRPRDREGPRRPGGGESGETRRRLDWSAEELRGRGDWEAERKGGEAPPAMPRRAARDAARDAQRRRERETCAGAGNDEWIRGNFGYLRRRQRRRRVLVSTGKGESLRATGVAGRRVSRRKARVCGHSGREAVRRARARAVARLRASAGAGRRSTRRAAALVQGLARAGPGVVARVLWLEEQACCVPVLLAKWICCLLVSCLSAASLGEERERRGREEGGERGIRCWCVCCSAEEGGAGACVYCYSAEEGGAGVCAARLL</sequence>
<evidence type="ECO:0000256" key="1">
    <source>
        <dbReference type="SAM" id="MobiDB-lite"/>
    </source>
</evidence>
<dbReference type="AlphaFoldDB" id="A0A921Q3C8"/>
<comment type="caution">
    <text evidence="3">The sequence shown here is derived from an EMBL/GenBank/DDBJ whole genome shotgun (WGS) entry which is preliminary data.</text>
</comment>
<evidence type="ECO:0000313" key="3">
    <source>
        <dbReference type="EMBL" id="KAG0514754.1"/>
    </source>
</evidence>
<name>A0A921Q3C8_SORBI</name>
<feature type="compositionally biased region" description="Basic and acidic residues" evidence="1">
    <location>
        <begin position="63"/>
        <end position="89"/>
    </location>
</feature>